<feature type="domain" description="DUF6589" evidence="2">
    <location>
        <begin position="370"/>
        <end position="761"/>
    </location>
</feature>
<evidence type="ECO:0000256" key="1">
    <source>
        <dbReference type="SAM" id="MobiDB-lite"/>
    </source>
</evidence>
<evidence type="ECO:0000313" key="3">
    <source>
        <dbReference type="EMBL" id="EFP87149.2"/>
    </source>
</evidence>
<dbReference type="VEuPathDB" id="FungiDB:PGTG_13368"/>
<gene>
    <name evidence="3" type="ORF">PGTG_13368</name>
</gene>
<sequence length="842" mass="94777">MEETISTSLDSSNAAPDPSPRAPRVPMNQKLETICALIEELNLTPKSFIVAFLGQKQDTMAFKRRLWGTNQGWDTTKHLLLTIKQLVSTHVEGRELWQEFILSQAIEIVSAQKPVSGLAPKGSYHTSATLSDAFFTREEREDRNAVLTNRMPFLYRLLCAKIGGNKHPLEKSFVSDHTPDPVEDHSDDEDEADPSNDLVDYDGSVLKKSKDPVARRTNRVQTMARTICAMVAFGGNHRHNGFQLSNALLFLAGGVTERVSAYLNYVGICSSRRTAHAALKSLGTEAKAKLESVFDMEKPPFLAPLLCYDNLDFQEKVHMKSIGHSSQMFHGTWGYVHTIPPGLLSRLDPLQLTTEALNSALHLGKELVIRPKMFTPTADSTIHFEKTLKSQITQVILKYFATPLDKRVKLQRSPPEVNAIAPEDPNITMLKLMVASDNSALGAGEVFTGVIQQSGLTRADFHSRLQIVEGDLGSCNIFDSLRKQRTPALGDHNSLDNVLPIPGAAHTLWNLSQAIYLGHWGNERLARDTGAWRTLHALGIPTEKPVTKKDYNLMLSHVEKIHEATLLYCVLLVANRAHVPLADNPLKVSSESIHDWVELTYDRFCTGEALQSELASNYTGHKNFLLRIRDFGTILEANRAMKDGDYGRLMFMWQRWSVMSQGIGGMPHYSKHLPKLIILLQHILPKSLSELVMNTLLLSPTGKPGHFVATDFYLEVQNYWLKYFFNHSGIGTDIDRLKDIFSSNINLLRYMLQLIKLKSGAEVIHQSHKNLLTLESFNNFRRMAQRERLGQTPLEGREPEEIDDFYTLGMVKLHKEFKQGGLGRFRPYSKGIMSMQDTDEKK</sequence>
<evidence type="ECO:0000313" key="4">
    <source>
        <dbReference type="Proteomes" id="UP000008783"/>
    </source>
</evidence>
<dbReference type="GeneID" id="10542392"/>
<dbReference type="HOGENOM" id="CLU_009176_0_0_1"/>
<feature type="compositionally biased region" description="Basic and acidic residues" evidence="1">
    <location>
        <begin position="170"/>
        <end position="184"/>
    </location>
</feature>
<dbReference type="Pfam" id="PF20231">
    <property type="entry name" value="DUF6589"/>
    <property type="match status" value="1"/>
</dbReference>
<dbReference type="InParanoid" id="E3KS74"/>
<reference key="1">
    <citation type="submission" date="2007-01" db="EMBL/GenBank/DDBJ databases">
        <title>The Genome Sequence of Puccinia graminis f. sp. tritici Strain CRL 75-36-700-3.</title>
        <authorList>
            <consortium name="The Broad Institute Genome Sequencing Platform"/>
            <person name="Birren B."/>
            <person name="Lander E."/>
            <person name="Galagan J."/>
            <person name="Nusbaum C."/>
            <person name="Devon K."/>
            <person name="Cuomo C."/>
            <person name="Jaffe D."/>
            <person name="Butler J."/>
            <person name="Alvarez P."/>
            <person name="Gnerre S."/>
            <person name="Grabherr M."/>
            <person name="Mauceli E."/>
            <person name="Brockman W."/>
            <person name="Young S."/>
            <person name="LaButti K."/>
            <person name="Sykes S."/>
            <person name="DeCaprio D."/>
            <person name="Crawford M."/>
            <person name="Koehrsen M."/>
            <person name="Engels R."/>
            <person name="Montgomery P."/>
            <person name="Pearson M."/>
            <person name="Howarth C."/>
            <person name="Larson L."/>
            <person name="White J."/>
            <person name="Zeng Q."/>
            <person name="Kodira C."/>
            <person name="Yandava C."/>
            <person name="Alvarado L."/>
            <person name="O'Leary S."/>
            <person name="Szabo L."/>
            <person name="Dean R."/>
            <person name="Schein J."/>
        </authorList>
    </citation>
    <scope>NUCLEOTIDE SEQUENCE</scope>
    <source>
        <strain>CRL 75-36-700-3</strain>
    </source>
</reference>
<dbReference type="KEGG" id="pgr:PGTG_13368"/>
<feature type="compositionally biased region" description="Acidic residues" evidence="1">
    <location>
        <begin position="185"/>
        <end position="194"/>
    </location>
</feature>
<dbReference type="AlphaFoldDB" id="E3KS74"/>
<feature type="region of interest" description="Disordered" evidence="1">
    <location>
        <begin position="1"/>
        <end position="26"/>
    </location>
</feature>
<dbReference type="EMBL" id="DS178304">
    <property type="protein sequence ID" value="EFP87149.2"/>
    <property type="molecule type" value="Genomic_DNA"/>
</dbReference>
<name>E3KS74_PUCGT</name>
<protein>
    <recommendedName>
        <fullName evidence="2">DUF6589 domain-containing protein</fullName>
    </recommendedName>
</protein>
<accession>E3KS74</accession>
<proteinExistence type="predicted"/>
<dbReference type="OrthoDB" id="2503533at2759"/>
<evidence type="ECO:0000259" key="2">
    <source>
        <dbReference type="Pfam" id="PF20231"/>
    </source>
</evidence>
<feature type="compositionally biased region" description="Polar residues" evidence="1">
    <location>
        <begin position="1"/>
        <end position="14"/>
    </location>
</feature>
<dbReference type="Proteomes" id="UP000008783">
    <property type="component" value="Unassembled WGS sequence"/>
</dbReference>
<organism evidence="3 4">
    <name type="scientific">Puccinia graminis f. sp. tritici (strain CRL 75-36-700-3 / race SCCL)</name>
    <name type="common">Black stem rust fungus</name>
    <dbReference type="NCBI Taxonomy" id="418459"/>
    <lineage>
        <taxon>Eukaryota</taxon>
        <taxon>Fungi</taxon>
        <taxon>Dikarya</taxon>
        <taxon>Basidiomycota</taxon>
        <taxon>Pucciniomycotina</taxon>
        <taxon>Pucciniomycetes</taxon>
        <taxon>Pucciniales</taxon>
        <taxon>Pucciniaceae</taxon>
        <taxon>Puccinia</taxon>
    </lineage>
</organism>
<keyword evidence="4" id="KW-1185">Reference proteome</keyword>
<feature type="region of interest" description="Disordered" evidence="1">
    <location>
        <begin position="170"/>
        <end position="203"/>
    </location>
</feature>
<reference evidence="4" key="2">
    <citation type="journal article" date="2011" name="Proc. Natl. Acad. Sci. U.S.A.">
        <title>Obligate biotrophy features unraveled by the genomic analysis of rust fungi.</title>
        <authorList>
            <person name="Duplessis S."/>
            <person name="Cuomo C.A."/>
            <person name="Lin Y.-C."/>
            <person name="Aerts A."/>
            <person name="Tisserant E."/>
            <person name="Veneault-Fourrey C."/>
            <person name="Joly D.L."/>
            <person name="Hacquard S."/>
            <person name="Amselem J."/>
            <person name="Cantarel B.L."/>
            <person name="Chiu R."/>
            <person name="Coutinho P.M."/>
            <person name="Feau N."/>
            <person name="Field M."/>
            <person name="Frey P."/>
            <person name="Gelhaye E."/>
            <person name="Goldberg J."/>
            <person name="Grabherr M.G."/>
            <person name="Kodira C.D."/>
            <person name="Kohler A."/>
            <person name="Kuees U."/>
            <person name="Lindquist E.A."/>
            <person name="Lucas S.M."/>
            <person name="Mago R."/>
            <person name="Mauceli E."/>
            <person name="Morin E."/>
            <person name="Murat C."/>
            <person name="Pangilinan J.L."/>
            <person name="Park R."/>
            <person name="Pearson M."/>
            <person name="Quesneville H."/>
            <person name="Rouhier N."/>
            <person name="Sakthikumar S."/>
            <person name="Salamov A.A."/>
            <person name="Schmutz J."/>
            <person name="Selles B."/>
            <person name="Shapiro H."/>
            <person name="Tanguay P."/>
            <person name="Tuskan G.A."/>
            <person name="Henrissat B."/>
            <person name="Van de Peer Y."/>
            <person name="Rouze P."/>
            <person name="Ellis J.G."/>
            <person name="Dodds P.N."/>
            <person name="Schein J.E."/>
            <person name="Zhong S."/>
            <person name="Hamelin R.C."/>
            <person name="Grigoriev I.V."/>
            <person name="Szabo L.J."/>
            <person name="Martin F."/>
        </authorList>
    </citation>
    <scope>NUCLEOTIDE SEQUENCE [LARGE SCALE GENOMIC DNA]</scope>
    <source>
        <strain evidence="4">CRL 75-36-700-3 / race SCCL</strain>
    </source>
</reference>
<dbReference type="RefSeq" id="XP_003331568.2">
    <property type="nucleotide sequence ID" value="XM_003331520.2"/>
</dbReference>
<dbReference type="InterPro" id="IPR046496">
    <property type="entry name" value="DUF6589"/>
</dbReference>